<comment type="caution">
    <text evidence="2">The sequence shown here is derived from an EMBL/GenBank/DDBJ whole genome shotgun (WGS) entry which is preliminary data.</text>
</comment>
<name>A0AAN8MZE6_9PEZI</name>
<sequence>MLFGEQYKSLWKELEAEREYTKNLEQEIARMAELNKAQRGKNKVLQDDIHILANRLEVLLEPERERYLGRIAELEVRIQVLENENERLGKLAGRSYVSFPRPSFSGDVEELGTVAAASGA</sequence>
<accession>A0AAN8MZE6</accession>
<keyword evidence="1" id="KW-0175">Coiled coil</keyword>
<reference evidence="2 3" key="1">
    <citation type="submission" date="2019-10" db="EMBL/GenBank/DDBJ databases">
        <authorList>
            <person name="Palmer J.M."/>
        </authorList>
    </citation>
    <scope>NUCLEOTIDE SEQUENCE [LARGE SCALE GENOMIC DNA]</scope>
    <source>
        <strain evidence="2 3">TWF718</strain>
    </source>
</reference>
<protein>
    <submittedName>
        <fullName evidence="2">Uncharacterized protein</fullName>
    </submittedName>
</protein>
<keyword evidence="3" id="KW-1185">Reference proteome</keyword>
<evidence type="ECO:0000313" key="2">
    <source>
        <dbReference type="EMBL" id="KAK6347917.1"/>
    </source>
</evidence>
<organism evidence="2 3">
    <name type="scientific">Orbilia javanica</name>
    <dbReference type="NCBI Taxonomy" id="47235"/>
    <lineage>
        <taxon>Eukaryota</taxon>
        <taxon>Fungi</taxon>
        <taxon>Dikarya</taxon>
        <taxon>Ascomycota</taxon>
        <taxon>Pezizomycotina</taxon>
        <taxon>Orbiliomycetes</taxon>
        <taxon>Orbiliales</taxon>
        <taxon>Orbiliaceae</taxon>
        <taxon>Orbilia</taxon>
    </lineage>
</organism>
<evidence type="ECO:0000256" key="1">
    <source>
        <dbReference type="SAM" id="Coils"/>
    </source>
</evidence>
<gene>
    <name evidence="2" type="ORF">TWF718_005737</name>
</gene>
<dbReference type="AlphaFoldDB" id="A0AAN8MZE6"/>
<dbReference type="Proteomes" id="UP001313282">
    <property type="component" value="Unassembled WGS sequence"/>
</dbReference>
<dbReference type="EMBL" id="JAVHNR010000003">
    <property type="protein sequence ID" value="KAK6347917.1"/>
    <property type="molecule type" value="Genomic_DNA"/>
</dbReference>
<feature type="coiled-coil region" evidence="1">
    <location>
        <begin position="64"/>
        <end position="91"/>
    </location>
</feature>
<proteinExistence type="predicted"/>
<evidence type="ECO:0000313" key="3">
    <source>
        <dbReference type="Proteomes" id="UP001313282"/>
    </source>
</evidence>